<dbReference type="AlphaFoldDB" id="A0A8J4EDA6"/>
<organism evidence="1 2">
    <name type="scientific">Virgisporangium ochraceum</name>
    <dbReference type="NCBI Taxonomy" id="65505"/>
    <lineage>
        <taxon>Bacteria</taxon>
        <taxon>Bacillati</taxon>
        <taxon>Actinomycetota</taxon>
        <taxon>Actinomycetes</taxon>
        <taxon>Micromonosporales</taxon>
        <taxon>Micromonosporaceae</taxon>
        <taxon>Virgisporangium</taxon>
    </lineage>
</organism>
<evidence type="ECO:0000313" key="1">
    <source>
        <dbReference type="EMBL" id="GIJ71335.1"/>
    </source>
</evidence>
<accession>A0A8J4EDA6</accession>
<protein>
    <submittedName>
        <fullName evidence="1">Uncharacterized protein</fullName>
    </submittedName>
</protein>
<proteinExistence type="predicted"/>
<evidence type="ECO:0000313" key="2">
    <source>
        <dbReference type="Proteomes" id="UP000635606"/>
    </source>
</evidence>
<dbReference type="EMBL" id="BOPH01000088">
    <property type="protein sequence ID" value="GIJ71335.1"/>
    <property type="molecule type" value="Genomic_DNA"/>
</dbReference>
<sequence length="282" mass="31235">MSIRIQGANWDAAMFRALAEHPSTTGSAPEDGRHFQALRLLVDVIGNDLRTYLIRHGAPYLAHWRHRHDPVAAMASWLAEYYLQMHDLMRIGPDAVANWPELVCRARAVGRTVRLVVTMQLGYPLLLPILLEQATGRAAYPVVHDQNPAVLSLYAEHLRFGRALILTELTAADIRGWLGSDGILLANIDTSYPGTQHVRELPFLTGRLTVPAGLLSLAVRRGAEVRAMTVPGSVGRLALRSSQPLPSGDTVAALREFGRCFEQWVSATPEQWMAWSSLRNSH</sequence>
<keyword evidence="2" id="KW-1185">Reference proteome</keyword>
<reference evidence="1" key="1">
    <citation type="submission" date="2021-01" db="EMBL/GenBank/DDBJ databases">
        <title>Whole genome shotgun sequence of Virgisporangium ochraceum NBRC 16418.</title>
        <authorList>
            <person name="Komaki H."/>
            <person name="Tamura T."/>
        </authorList>
    </citation>
    <scope>NUCLEOTIDE SEQUENCE</scope>
    <source>
        <strain evidence="1">NBRC 16418</strain>
    </source>
</reference>
<gene>
    <name evidence="1" type="ORF">Voc01_062520</name>
</gene>
<name>A0A8J4EDA6_9ACTN</name>
<dbReference type="Proteomes" id="UP000635606">
    <property type="component" value="Unassembled WGS sequence"/>
</dbReference>
<comment type="caution">
    <text evidence="1">The sequence shown here is derived from an EMBL/GenBank/DDBJ whole genome shotgun (WGS) entry which is preliminary data.</text>
</comment>